<gene>
    <name evidence="2" type="ORF">AC579_4337</name>
</gene>
<evidence type="ECO:0000256" key="1">
    <source>
        <dbReference type="SAM" id="MobiDB-lite"/>
    </source>
</evidence>
<dbReference type="OrthoDB" id="3649245at2759"/>
<dbReference type="AlphaFoldDB" id="A0A139IQK9"/>
<keyword evidence="3" id="KW-1185">Reference proteome</keyword>
<evidence type="ECO:0000313" key="2">
    <source>
        <dbReference type="EMBL" id="KXT17019.1"/>
    </source>
</evidence>
<organism evidence="2 3">
    <name type="scientific">Pseudocercospora musae</name>
    <dbReference type="NCBI Taxonomy" id="113226"/>
    <lineage>
        <taxon>Eukaryota</taxon>
        <taxon>Fungi</taxon>
        <taxon>Dikarya</taxon>
        <taxon>Ascomycota</taxon>
        <taxon>Pezizomycotina</taxon>
        <taxon>Dothideomycetes</taxon>
        <taxon>Dothideomycetidae</taxon>
        <taxon>Mycosphaerellales</taxon>
        <taxon>Mycosphaerellaceae</taxon>
        <taxon>Pseudocercospora</taxon>
    </lineage>
</organism>
<protein>
    <submittedName>
        <fullName evidence="2">Uncharacterized protein</fullName>
    </submittedName>
</protein>
<dbReference type="EMBL" id="LFZO01000026">
    <property type="protein sequence ID" value="KXT17019.1"/>
    <property type="molecule type" value="Genomic_DNA"/>
</dbReference>
<reference evidence="2 3" key="1">
    <citation type="submission" date="2015-07" db="EMBL/GenBank/DDBJ databases">
        <title>Comparative genomics of the Sigatoka disease complex on banana suggests a link between parallel evolutionary changes in Pseudocercospora fijiensis and Pseudocercospora eumusae and increased virulence on the banana host.</title>
        <authorList>
            <person name="Chang T.-C."/>
            <person name="Salvucci A."/>
            <person name="Crous P.W."/>
            <person name="Stergiopoulos I."/>
        </authorList>
    </citation>
    <scope>NUCLEOTIDE SEQUENCE [LARGE SCALE GENOMIC DNA]</scope>
    <source>
        <strain evidence="2 3">CBS 116634</strain>
    </source>
</reference>
<proteinExistence type="predicted"/>
<name>A0A139IQK9_9PEZI</name>
<sequence length="250" mass="27893">MYPVPSLHDFIQFDQQHKGQPLHAHWSATVSKRNHSLDFNLTTTIHATISHTYSSTINGSPLSTTILPTGTMPLMPFSDSSLITKPQPTATQQRRPPHPHPLRSHRSSENILAQQSSQPNTISDFNPFRTTINFSRTYLPTRTMRRGSVDASSSRETFTSPKMAAAVFPTEKRFCYASRTYEQRNDYPVIPIRPPLRPTVSFGSASVATFTSHDSIWEEKNRAATNDPPHPKKRGCLGAFSSLISSCRGG</sequence>
<evidence type="ECO:0000313" key="3">
    <source>
        <dbReference type="Proteomes" id="UP000073492"/>
    </source>
</evidence>
<feature type="compositionally biased region" description="Basic residues" evidence="1">
    <location>
        <begin position="95"/>
        <end position="105"/>
    </location>
</feature>
<dbReference type="Proteomes" id="UP000073492">
    <property type="component" value="Unassembled WGS sequence"/>
</dbReference>
<comment type="caution">
    <text evidence="2">The sequence shown here is derived from an EMBL/GenBank/DDBJ whole genome shotgun (WGS) entry which is preliminary data.</text>
</comment>
<feature type="region of interest" description="Disordered" evidence="1">
    <location>
        <begin position="77"/>
        <end position="126"/>
    </location>
</feature>
<feature type="compositionally biased region" description="Low complexity" evidence="1">
    <location>
        <begin position="84"/>
        <end position="94"/>
    </location>
</feature>
<feature type="compositionally biased region" description="Polar residues" evidence="1">
    <location>
        <begin position="109"/>
        <end position="126"/>
    </location>
</feature>
<accession>A0A139IQK9</accession>